<dbReference type="AlphaFoldDB" id="A0A261UFQ8"/>
<evidence type="ECO:0000313" key="3">
    <source>
        <dbReference type="Proteomes" id="UP000215767"/>
    </source>
</evidence>
<dbReference type="Pfam" id="PF07813">
    <property type="entry name" value="LTXXQ"/>
    <property type="match status" value="1"/>
</dbReference>
<name>A0A261UFQ8_9BORD</name>
<dbReference type="InterPro" id="IPR012899">
    <property type="entry name" value="LTXXQ"/>
</dbReference>
<organism evidence="2 3">
    <name type="scientific">Bordetella genomosp. 11</name>
    <dbReference type="NCBI Taxonomy" id="1416808"/>
    <lineage>
        <taxon>Bacteria</taxon>
        <taxon>Pseudomonadati</taxon>
        <taxon>Pseudomonadota</taxon>
        <taxon>Betaproteobacteria</taxon>
        <taxon>Burkholderiales</taxon>
        <taxon>Alcaligenaceae</taxon>
        <taxon>Bordetella</taxon>
    </lineage>
</organism>
<feature type="compositionally biased region" description="Polar residues" evidence="1">
    <location>
        <begin position="84"/>
        <end position="100"/>
    </location>
</feature>
<accession>A0A261UFQ8</accession>
<dbReference type="EMBL" id="NEVS01000004">
    <property type="protein sequence ID" value="OZI60441.1"/>
    <property type="molecule type" value="Genomic_DNA"/>
</dbReference>
<proteinExistence type="predicted"/>
<dbReference type="Proteomes" id="UP000215767">
    <property type="component" value="Unassembled WGS sequence"/>
</dbReference>
<evidence type="ECO:0000313" key="2">
    <source>
        <dbReference type="EMBL" id="OZI60441.1"/>
    </source>
</evidence>
<gene>
    <name evidence="2" type="ORF">CAL28_13545</name>
</gene>
<keyword evidence="3" id="KW-1185">Reference proteome</keyword>
<feature type="compositionally biased region" description="Basic residues" evidence="1">
    <location>
        <begin position="1"/>
        <end position="10"/>
    </location>
</feature>
<feature type="compositionally biased region" description="Basic and acidic residues" evidence="1">
    <location>
        <begin position="256"/>
        <end position="269"/>
    </location>
</feature>
<dbReference type="GO" id="GO:0042597">
    <property type="term" value="C:periplasmic space"/>
    <property type="evidence" value="ECO:0007669"/>
    <property type="project" value="InterPro"/>
</dbReference>
<feature type="compositionally biased region" description="Basic and acidic residues" evidence="1">
    <location>
        <begin position="64"/>
        <end position="83"/>
    </location>
</feature>
<comment type="caution">
    <text evidence="2">The sequence shown here is derived from an EMBL/GenBank/DDBJ whole genome shotgun (WGS) entry which is preliminary data.</text>
</comment>
<reference evidence="3" key="1">
    <citation type="submission" date="2017-05" db="EMBL/GenBank/DDBJ databases">
        <title>Complete and WGS of Bordetella genogroups.</title>
        <authorList>
            <person name="Spilker T."/>
            <person name="Lipuma J."/>
        </authorList>
    </citation>
    <scope>NUCLEOTIDE SEQUENCE [LARGE SCALE GENOMIC DNA]</scope>
    <source>
        <strain evidence="3">AU8856</strain>
    </source>
</reference>
<sequence>MNGPAHRCRMRPAPQRQGLPPCPRRRQRGPAPGRRGAGLRAPTLWRTRKEWQSARPLPWPPVGRDARERPSMHSRRGEADSTIHHQITGTAQTPLTSDQYPWQRFAPPERARGAFRTGHSKSRSSRRSEMKLRITVLAASLLFSAAAMAQTSAVTATGAAAPAQANARVEQHIKTLHTQLKITPAEEQQWAVVAQTMRDNAMQIDQLISSREKSGTMTALDDLDSYARITQANSDGVKKLAAVFAPLYNAMPDDQKRNADKVFAESHERHAAHKQHKAAPAPSQG</sequence>
<dbReference type="OrthoDB" id="5569970at2"/>
<feature type="region of interest" description="Disordered" evidence="1">
    <location>
        <begin position="256"/>
        <end position="285"/>
    </location>
</feature>
<feature type="compositionally biased region" description="Low complexity" evidence="1">
    <location>
        <begin position="29"/>
        <end position="42"/>
    </location>
</feature>
<evidence type="ECO:0008006" key="4">
    <source>
        <dbReference type="Google" id="ProtNLM"/>
    </source>
</evidence>
<evidence type="ECO:0000256" key="1">
    <source>
        <dbReference type="SAM" id="MobiDB-lite"/>
    </source>
</evidence>
<protein>
    <recommendedName>
        <fullName evidence="4">LTXXQ motif family protein</fullName>
    </recommendedName>
</protein>
<feature type="region of interest" description="Disordered" evidence="1">
    <location>
        <begin position="1"/>
        <end position="127"/>
    </location>
</feature>